<dbReference type="Proteomes" id="UP001234297">
    <property type="component" value="Chromosome 5"/>
</dbReference>
<reference evidence="1 2" key="1">
    <citation type="journal article" date="2022" name="Hortic Res">
        <title>A haplotype resolved chromosomal level avocado genome allows analysis of novel avocado genes.</title>
        <authorList>
            <person name="Nath O."/>
            <person name="Fletcher S.J."/>
            <person name="Hayward A."/>
            <person name="Shaw L.M."/>
            <person name="Masouleh A.K."/>
            <person name="Furtado A."/>
            <person name="Henry R.J."/>
            <person name="Mitter N."/>
        </authorList>
    </citation>
    <scope>NUCLEOTIDE SEQUENCE [LARGE SCALE GENOMIC DNA]</scope>
    <source>
        <strain evidence="2">cv. Hass</strain>
    </source>
</reference>
<proteinExistence type="predicted"/>
<comment type="caution">
    <text evidence="1">The sequence shown here is derived from an EMBL/GenBank/DDBJ whole genome shotgun (WGS) entry which is preliminary data.</text>
</comment>
<protein>
    <submittedName>
        <fullName evidence="1">Uncharacterized protein</fullName>
    </submittedName>
</protein>
<accession>A0ACC2M3K3</accession>
<keyword evidence="2" id="KW-1185">Reference proteome</keyword>
<name>A0ACC2M3K3_PERAE</name>
<evidence type="ECO:0000313" key="1">
    <source>
        <dbReference type="EMBL" id="KAJ8640174.1"/>
    </source>
</evidence>
<sequence length="651" mass="72099">MGIKSRENSIDSPKVVVGEIDTRAPFQSVRAAVSLFGEGALINSKTELKKPKPKPLLTEQKVLVKDTQLHLATKELNKFKEQLKNAETIKAQALIELEKAKRTVKDLTLKLKAVNEGKDSAIKVVEAAKSQAKQIETVNSNVHTGNGGIWENELENAREQYTATVKELDTVKQELVNVQQDFVVSVNTKVSAFERVVEAEVVAKANKERGNDLSMEIAAVQESLVHVGIAATQSRKELVQILSEKDAQLQSSKLALEETEKKLELLKKDFDPDHRRILEEKLAETSAEIGFLQLEIVNARLSQMDTVKTITTNLDDAKETLQKLAEEENSLKNMVDSLKGDIENVKKEHSELKERELEVESIVGSLHVKLRKSKAELEAALAGESQARGGSEELFMTLQQLSSESENARKEVELLKSNIEDLKKESRMTLIALEEAEKKLQVALKDAEEAKVAEAIARDQIKILSDKTNASRASMSGSDTQLTISLEEYESLRRKVEESDTLAEMKVAAVMAQIEAVKAGGNEAIKRLEAARKEIEEMNMATEEALKQAEMAEAAQRAVEVELRRWREREHKRAAETASLILADTEASPKPSPTSAGIAEILSPSSAGIDWGHKMEKASVVKKAFLPSISGIFQRKRFLFESRSPLGEKSA</sequence>
<organism evidence="1 2">
    <name type="scientific">Persea americana</name>
    <name type="common">Avocado</name>
    <dbReference type="NCBI Taxonomy" id="3435"/>
    <lineage>
        <taxon>Eukaryota</taxon>
        <taxon>Viridiplantae</taxon>
        <taxon>Streptophyta</taxon>
        <taxon>Embryophyta</taxon>
        <taxon>Tracheophyta</taxon>
        <taxon>Spermatophyta</taxon>
        <taxon>Magnoliopsida</taxon>
        <taxon>Magnoliidae</taxon>
        <taxon>Laurales</taxon>
        <taxon>Lauraceae</taxon>
        <taxon>Persea</taxon>
    </lineage>
</organism>
<evidence type="ECO:0000313" key="2">
    <source>
        <dbReference type="Proteomes" id="UP001234297"/>
    </source>
</evidence>
<gene>
    <name evidence="1" type="ORF">MRB53_016868</name>
</gene>
<dbReference type="EMBL" id="CM056813">
    <property type="protein sequence ID" value="KAJ8640174.1"/>
    <property type="molecule type" value="Genomic_DNA"/>
</dbReference>